<sequence>MCYSWSSGSFSLDFLEIESSKKALCLRFPTVFGPETGRTVPHDPIDELLSRVRDCCKISSQIRVQTKADVIRLCSIYYSDLLNICNQRILYRISSQFEFFIGWLVPN</sequence>
<protein>
    <submittedName>
        <fullName evidence="1">Uncharacterized protein</fullName>
    </submittedName>
</protein>
<dbReference type="InParanoid" id="A0A059ASM1"/>
<name>A0A059ASM1_EUCGR</name>
<dbReference type="EMBL" id="KK198761">
    <property type="protein sequence ID" value="KCW56691.1"/>
    <property type="molecule type" value="Genomic_DNA"/>
</dbReference>
<reference evidence="1" key="1">
    <citation type="submission" date="2013-07" db="EMBL/GenBank/DDBJ databases">
        <title>The genome of Eucalyptus grandis.</title>
        <authorList>
            <person name="Schmutz J."/>
            <person name="Hayes R."/>
            <person name="Myburg A."/>
            <person name="Tuskan G."/>
            <person name="Grattapaglia D."/>
            <person name="Rokhsar D.S."/>
        </authorList>
    </citation>
    <scope>NUCLEOTIDE SEQUENCE</scope>
    <source>
        <tissue evidence="1">Leaf extractions</tissue>
    </source>
</reference>
<dbReference type="Gramene" id="KCW56691">
    <property type="protein sequence ID" value="KCW56691"/>
    <property type="gene ID" value="EUGRSUZ_I02386"/>
</dbReference>
<proteinExistence type="predicted"/>
<accession>A0A059ASM1</accession>
<gene>
    <name evidence="1" type="ORF">EUGRSUZ_I02386</name>
</gene>
<organism evidence="1">
    <name type="scientific">Eucalyptus grandis</name>
    <name type="common">Flooded gum</name>
    <dbReference type="NCBI Taxonomy" id="71139"/>
    <lineage>
        <taxon>Eukaryota</taxon>
        <taxon>Viridiplantae</taxon>
        <taxon>Streptophyta</taxon>
        <taxon>Embryophyta</taxon>
        <taxon>Tracheophyta</taxon>
        <taxon>Spermatophyta</taxon>
        <taxon>Magnoliopsida</taxon>
        <taxon>eudicotyledons</taxon>
        <taxon>Gunneridae</taxon>
        <taxon>Pentapetalae</taxon>
        <taxon>rosids</taxon>
        <taxon>malvids</taxon>
        <taxon>Myrtales</taxon>
        <taxon>Myrtaceae</taxon>
        <taxon>Myrtoideae</taxon>
        <taxon>Eucalypteae</taxon>
        <taxon>Eucalyptus</taxon>
    </lineage>
</organism>
<evidence type="ECO:0000313" key="1">
    <source>
        <dbReference type="EMBL" id="KCW56691.1"/>
    </source>
</evidence>
<dbReference type="AlphaFoldDB" id="A0A059ASM1"/>